<evidence type="ECO:0000313" key="1">
    <source>
        <dbReference type="EMBL" id="CAA9467887.1"/>
    </source>
</evidence>
<proteinExistence type="predicted"/>
<dbReference type="EMBL" id="CADCVI010000104">
    <property type="protein sequence ID" value="CAA9467887.1"/>
    <property type="molecule type" value="Genomic_DNA"/>
</dbReference>
<reference evidence="1" key="1">
    <citation type="submission" date="2020-02" db="EMBL/GenBank/DDBJ databases">
        <authorList>
            <person name="Meier V. D."/>
        </authorList>
    </citation>
    <scope>NUCLEOTIDE SEQUENCE</scope>
    <source>
        <strain evidence="1">AVDCRST_MAG25</strain>
    </source>
</reference>
<dbReference type="AlphaFoldDB" id="A0A6J4RB00"/>
<protein>
    <submittedName>
        <fullName evidence="1">Uncharacterized protein</fullName>
    </submittedName>
</protein>
<sequence length="130" mass="13548">MTAPRVLVAIGPRMYAEGLASSLATHRPRAEVTILAPPEGVEHGALRVRPHLIVAHRVPPEARVGGCFWLEVAQLVGGEGAKPLGAQISADGYSRSVAEVRTEHVLAALDRAEEQLLLGSGHAQEGGGGP</sequence>
<organism evidence="1">
    <name type="scientific">uncultured Rubrobacteraceae bacterium</name>
    <dbReference type="NCBI Taxonomy" id="349277"/>
    <lineage>
        <taxon>Bacteria</taxon>
        <taxon>Bacillati</taxon>
        <taxon>Actinomycetota</taxon>
        <taxon>Rubrobacteria</taxon>
        <taxon>Rubrobacterales</taxon>
        <taxon>Rubrobacteraceae</taxon>
        <taxon>environmental samples</taxon>
    </lineage>
</organism>
<accession>A0A6J4RB00</accession>
<name>A0A6J4RB00_9ACTN</name>
<gene>
    <name evidence="1" type="ORF">AVDCRST_MAG25-1732</name>
</gene>